<dbReference type="OrthoDB" id="6432498at2"/>
<evidence type="ECO:0000313" key="1">
    <source>
        <dbReference type="EMBL" id="SPY28119.1"/>
    </source>
</evidence>
<proteinExistence type="predicted"/>
<protein>
    <submittedName>
        <fullName evidence="1">Uncharacterized protein</fullName>
    </submittedName>
</protein>
<gene>
    <name evidence="1" type="ORF">NCTC11647_01206</name>
</gene>
<sequence>MINISQMIKMIGKTPSEIIAAGLLAENKKPKPRFSGDDELVLNMIREGVYLAFDRSTKKLITIELTLLDSDKPKYHFPNELPSPFKAHMTRNYIEQTIGQPFEYKPPIVFMGDVIGCVAHYRLDREFFGELSLLVYYTEEQMDVRALTFLYTKDVSWGGIRKLSL</sequence>
<accession>A0A2T3QM13</accession>
<evidence type="ECO:0000313" key="2">
    <source>
        <dbReference type="Proteomes" id="UP000251647"/>
    </source>
</evidence>
<dbReference type="Pfam" id="PF19929">
    <property type="entry name" value="DUF6392"/>
    <property type="match status" value="1"/>
</dbReference>
<dbReference type="Proteomes" id="UP000251647">
    <property type="component" value="Unassembled WGS sequence"/>
</dbReference>
<dbReference type="RefSeq" id="WP_036763945.1">
    <property type="nucleotide sequence ID" value="NZ_PYOG01000005.1"/>
</dbReference>
<reference evidence="1 2" key="1">
    <citation type="submission" date="2018-06" db="EMBL/GenBank/DDBJ databases">
        <authorList>
            <consortium name="Pathogen Informatics"/>
            <person name="Doyle S."/>
        </authorList>
    </citation>
    <scope>NUCLEOTIDE SEQUENCE [LARGE SCALE GENOMIC DNA]</scope>
    <source>
        <strain evidence="1 2">NCTC11647</strain>
    </source>
</reference>
<dbReference type="InterPro" id="IPR045657">
    <property type="entry name" value="DUF6392"/>
</dbReference>
<dbReference type="AlphaFoldDB" id="A0A2T3QM13"/>
<organism evidence="1 2">
    <name type="scientific">Photobacterium damselae</name>
    <dbReference type="NCBI Taxonomy" id="38293"/>
    <lineage>
        <taxon>Bacteria</taxon>
        <taxon>Pseudomonadati</taxon>
        <taxon>Pseudomonadota</taxon>
        <taxon>Gammaproteobacteria</taxon>
        <taxon>Vibrionales</taxon>
        <taxon>Vibrionaceae</taxon>
        <taxon>Photobacterium</taxon>
    </lineage>
</organism>
<dbReference type="EMBL" id="UATL01000001">
    <property type="protein sequence ID" value="SPY28119.1"/>
    <property type="molecule type" value="Genomic_DNA"/>
</dbReference>
<name>A0A2T3QM13_PHODM</name>